<evidence type="ECO:0000313" key="1">
    <source>
        <dbReference type="EMBL" id="ODV88966.1"/>
    </source>
</evidence>
<proteinExistence type="predicted"/>
<organism evidence="1 2">
    <name type="scientific">Tortispora caseinolytica NRRL Y-17796</name>
    <dbReference type="NCBI Taxonomy" id="767744"/>
    <lineage>
        <taxon>Eukaryota</taxon>
        <taxon>Fungi</taxon>
        <taxon>Dikarya</taxon>
        <taxon>Ascomycota</taxon>
        <taxon>Saccharomycotina</taxon>
        <taxon>Trigonopsidomycetes</taxon>
        <taxon>Trigonopsidales</taxon>
        <taxon>Trigonopsidaceae</taxon>
        <taxon>Tortispora</taxon>
    </lineage>
</organism>
<evidence type="ECO:0000313" key="2">
    <source>
        <dbReference type="Proteomes" id="UP000095023"/>
    </source>
</evidence>
<reference evidence="2" key="1">
    <citation type="submission" date="2016-02" db="EMBL/GenBank/DDBJ databases">
        <title>Comparative genomics of biotechnologically important yeasts.</title>
        <authorList>
            <consortium name="DOE Joint Genome Institute"/>
            <person name="Riley R."/>
            <person name="Haridas S."/>
            <person name="Wolfe K.H."/>
            <person name="Lopes M.R."/>
            <person name="Hittinger C.T."/>
            <person name="Goker M."/>
            <person name="Salamov A."/>
            <person name="Wisecaver J."/>
            <person name="Long T.M."/>
            <person name="Aerts A.L."/>
            <person name="Barry K."/>
            <person name="Choi C."/>
            <person name="Clum A."/>
            <person name="Coughlan A.Y."/>
            <person name="Deshpande S."/>
            <person name="Douglass A.P."/>
            <person name="Hanson S.J."/>
            <person name="Klenk H.-P."/>
            <person name="Labutti K."/>
            <person name="Lapidus A."/>
            <person name="Lindquist E."/>
            <person name="Lipzen A."/>
            <person name="Meier-Kolthoff J.P."/>
            <person name="Ohm R.A."/>
            <person name="Otillar R.P."/>
            <person name="Pangilinan J."/>
            <person name="Peng Y."/>
            <person name="Rokas A."/>
            <person name="Rosa C.A."/>
            <person name="Scheuner C."/>
            <person name="Sibirny A.A."/>
            <person name="Slot J.C."/>
            <person name="Stielow J.B."/>
            <person name="Sun H."/>
            <person name="Kurtzman C.P."/>
            <person name="Blackwell M."/>
            <person name="Jeffries T.W."/>
            <person name="Grigoriev I.V."/>
        </authorList>
    </citation>
    <scope>NUCLEOTIDE SEQUENCE [LARGE SCALE GENOMIC DNA]</scope>
    <source>
        <strain evidence="2">NRRL Y-17796</strain>
    </source>
</reference>
<dbReference type="AlphaFoldDB" id="A0A1E4TB28"/>
<protein>
    <submittedName>
        <fullName evidence="1">Uncharacterized protein</fullName>
    </submittedName>
</protein>
<gene>
    <name evidence="1" type="ORF">CANCADRAFT_132416</name>
</gene>
<name>A0A1E4TB28_9ASCO</name>
<dbReference type="EMBL" id="KV453843">
    <property type="protein sequence ID" value="ODV88966.1"/>
    <property type="molecule type" value="Genomic_DNA"/>
</dbReference>
<keyword evidence="2" id="KW-1185">Reference proteome</keyword>
<accession>A0A1E4TB28</accession>
<sequence>MPKSPRTRLRSSRARQRLVNACDLCLRLQIKIKNPLHPEFPTKGVGTCTTEASFLPRVAPKGENIATKLAYI</sequence>
<dbReference type="Proteomes" id="UP000095023">
    <property type="component" value="Unassembled WGS sequence"/>
</dbReference>